<feature type="signal peptide" evidence="1">
    <location>
        <begin position="1"/>
        <end position="25"/>
    </location>
</feature>
<sequence length="191" mass="20845">MMGRKFLPRGAAALALAAAAVALLAGCGSDSEGDLREWMAELRATTRPRALKVTEPTQFLPQDYEGADGVDPFNPQKLTQALRRDSEQSSANASLIAPELARRKEPLEAYPLDAMKMVGSLNKEGQPTALINVDKLLYQVKVGNHLGQNYGRIVAITETEVRLREIVQDPGGDWVERTTTLELQEGSGEKK</sequence>
<name>A0A317REA3_9BURK</name>
<protein>
    <submittedName>
        <fullName evidence="2">Type IV pilus assembly protein PilP</fullName>
    </submittedName>
</protein>
<dbReference type="Gene3D" id="2.30.30.830">
    <property type="match status" value="1"/>
</dbReference>
<dbReference type="Proteomes" id="UP000246483">
    <property type="component" value="Unassembled WGS sequence"/>
</dbReference>
<gene>
    <name evidence="2" type="ORF">DFR36_10136</name>
</gene>
<dbReference type="Pfam" id="PF04351">
    <property type="entry name" value="PilP"/>
    <property type="match status" value="1"/>
</dbReference>
<reference evidence="2 3" key="1">
    <citation type="submission" date="2018-05" db="EMBL/GenBank/DDBJ databases">
        <title>Genomic Encyclopedia of Type Strains, Phase IV (KMG-IV): sequencing the most valuable type-strain genomes for metagenomic binning, comparative biology and taxonomic classification.</title>
        <authorList>
            <person name="Goeker M."/>
        </authorList>
    </citation>
    <scope>NUCLEOTIDE SEQUENCE [LARGE SCALE GENOMIC DNA]</scope>
    <source>
        <strain evidence="2 3">DSM 26006</strain>
    </source>
</reference>
<dbReference type="PROSITE" id="PS51257">
    <property type="entry name" value="PROKAR_LIPOPROTEIN"/>
    <property type="match status" value="1"/>
</dbReference>
<organism evidence="2 3">
    <name type="scientific">Melaminivora alkalimesophila</name>
    <dbReference type="NCBI Taxonomy" id="1165852"/>
    <lineage>
        <taxon>Bacteria</taxon>
        <taxon>Pseudomonadati</taxon>
        <taxon>Pseudomonadota</taxon>
        <taxon>Betaproteobacteria</taxon>
        <taxon>Burkholderiales</taxon>
        <taxon>Comamonadaceae</taxon>
        <taxon>Melaminivora</taxon>
    </lineage>
</organism>
<evidence type="ECO:0000313" key="3">
    <source>
        <dbReference type="Proteomes" id="UP000246483"/>
    </source>
</evidence>
<keyword evidence="1" id="KW-0732">Signal</keyword>
<feature type="chain" id="PRO_5016418191" evidence="1">
    <location>
        <begin position="26"/>
        <end position="191"/>
    </location>
</feature>
<comment type="caution">
    <text evidence="2">The sequence shown here is derived from an EMBL/GenBank/DDBJ whole genome shotgun (WGS) entry which is preliminary data.</text>
</comment>
<proteinExistence type="predicted"/>
<dbReference type="AlphaFoldDB" id="A0A317REA3"/>
<accession>A0A317REA3</accession>
<evidence type="ECO:0000313" key="2">
    <source>
        <dbReference type="EMBL" id="PWW48534.1"/>
    </source>
</evidence>
<dbReference type="InterPro" id="IPR007446">
    <property type="entry name" value="PilP"/>
</dbReference>
<dbReference type="PIRSF" id="PIRSF016481">
    <property type="entry name" value="Pilus_assembly_PilP"/>
    <property type="match status" value="1"/>
</dbReference>
<dbReference type="EMBL" id="QGUB01000001">
    <property type="protein sequence ID" value="PWW48534.1"/>
    <property type="molecule type" value="Genomic_DNA"/>
</dbReference>
<keyword evidence="3" id="KW-1185">Reference proteome</keyword>
<evidence type="ECO:0000256" key="1">
    <source>
        <dbReference type="SAM" id="SignalP"/>
    </source>
</evidence>